<dbReference type="KEGG" id="mpar:F7D14_00260"/>
<protein>
    <submittedName>
        <fullName evidence="4">Prepilin peptidase</fullName>
    </submittedName>
</protein>
<evidence type="ECO:0000256" key="1">
    <source>
        <dbReference type="ARBA" id="ARBA00005801"/>
    </source>
</evidence>
<dbReference type="PANTHER" id="PTHR30487:SF0">
    <property type="entry name" value="PREPILIN LEADER PEPTIDASE_N-METHYLTRANSFERASE-RELATED"/>
    <property type="match status" value="1"/>
</dbReference>
<evidence type="ECO:0000313" key="4">
    <source>
        <dbReference type="EMBL" id="QGM96079.1"/>
    </source>
</evidence>
<dbReference type="PANTHER" id="PTHR30487">
    <property type="entry name" value="TYPE 4 PREPILIN-LIKE PROTEINS LEADER PEPTIDE-PROCESSING ENZYME"/>
    <property type="match status" value="1"/>
</dbReference>
<dbReference type="GO" id="GO:0006465">
    <property type="term" value="P:signal peptide processing"/>
    <property type="evidence" value="ECO:0007669"/>
    <property type="project" value="TreeGrafter"/>
</dbReference>
<gene>
    <name evidence="4" type="ORF">F7D14_00260</name>
</gene>
<dbReference type="GO" id="GO:0004190">
    <property type="term" value="F:aspartic-type endopeptidase activity"/>
    <property type="evidence" value="ECO:0007669"/>
    <property type="project" value="InterPro"/>
</dbReference>
<proteinExistence type="inferred from homology"/>
<feature type="transmembrane region" description="Helical" evidence="2">
    <location>
        <begin position="65"/>
        <end position="82"/>
    </location>
</feature>
<keyword evidence="2" id="KW-0472">Membrane</keyword>
<dbReference type="Pfam" id="PF01478">
    <property type="entry name" value="Peptidase_A24"/>
    <property type="match status" value="1"/>
</dbReference>
<comment type="similarity">
    <text evidence="1">Belongs to the peptidase A24 family.</text>
</comment>
<dbReference type="InterPro" id="IPR050882">
    <property type="entry name" value="Prepilin_peptidase/N-MTase"/>
</dbReference>
<keyword evidence="2" id="KW-0812">Transmembrane</keyword>
<sequence>MRERPEKTHRQPIFASPACGRRRRALAPLARRILLARDEGRPFAPAAWAALLSLAALLAEEPGFIVWPSLLLFGGLCLISLFDARYFVIPDGPLLALALCGGAVALANAPHEAALKLAAGAAGYAAFRSVAFIYARLRGEAGVGEGDAKLYGLAGLWLGFSGLPGALVYGVLSALLSSVIAMRQGTLESVRQPIPFGPHLALGLWLIWVFGPLEAG</sequence>
<evidence type="ECO:0000259" key="3">
    <source>
        <dbReference type="Pfam" id="PF01478"/>
    </source>
</evidence>
<keyword evidence="2" id="KW-1133">Transmembrane helix</keyword>
<evidence type="ECO:0000313" key="5">
    <source>
        <dbReference type="Proteomes" id="UP000422569"/>
    </source>
</evidence>
<dbReference type="Proteomes" id="UP000422569">
    <property type="component" value="Chromosome"/>
</dbReference>
<reference evidence="4 5" key="1">
    <citation type="submission" date="2019-09" db="EMBL/GenBank/DDBJ databases">
        <title>Isolation and complete genome sequencing of Methylocystis species.</title>
        <authorList>
            <person name="Rumah B.L."/>
            <person name="Stead C.E."/>
            <person name="Stevens B.C."/>
            <person name="Minton N.P."/>
            <person name="Grosse-Honebrink A."/>
            <person name="Zhang Y."/>
        </authorList>
    </citation>
    <scope>NUCLEOTIDE SEQUENCE [LARGE SCALE GENOMIC DNA]</scope>
    <source>
        <strain evidence="4 5">BRCS2</strain>
    </source>
</reference>
<feature type="domain" description="Prepilin type IV endopeptidase peptidase" evidence="3">
    <location>
        <begin position="70"/>
        <end position="176"/>
    </location>
</feature>
<feature type="transmembrane region" description="Helical" evidence="2">
    <location>
        <begin position="94"/>
        <end position="111"/>
    </location>
</feature>
<keyword evidence="5" id="KW-1185">Reference proteome</keyword>
<dbReference type="GO" id="GO:0005886">
    <property type="term" value="C:plasma membrane"/>
    <property type="evidence" value="ECO:0007669"/>
    <property type="project" value="TreeGrafter"/>
</dbReference>
<evidence type="ECO:0000256" key="2">
    <source>
        <dbReference type="SAM" id="Phobius"/>
    </source>
</evidence>
<accession>A0A6B8M2T1</accession>
<feature type="transmembrane region" description="Helical" evidence="2">
    <location>
        <begin position="156"/>
        <end position="176"/>
    </location>
</feature>
<dbReference type="RefSeq" id="WP_016918357.1">
    <property type="nucleotide sequence ID" value="NZ_CP044331.1"/>
</dbReference>
<dbReference type="Gene3D" id="1.20.120.1220">
    <property type="match status" value="1"/>
</dbReference>
<dbReference type="AlphaFoldDB" id="A0A6B8M2T1"/>
<feature type="transmembrane region" description="Helical" evidence="2">
    <location>
        <begin position="42"/>
        <end position="59"/>
    </location>
</feature>
<organism evidence="4 5">
    <name type="scientific">Methylocystis parvus</name>
    <dbReference type="NCBI Taxonomy" id="134"/>
    <lineage>
        <taxon>Bacteria</taxon>
        <taxon>Pseudomonadati</taxon>
        <taxon>Pseudomonadota</taxon>
        <taxon>Alphaproteobacteria</taxon>
        <taxon>Hyphomicrobiales</taxon>
        <taxon>Methylocystaceae</taxon>
        <taxon>Methylocystis</taxon>
    </lineage>
</organism>
<name>A0A6B8M2T1_9HYPH</name>
<dbReference type="InterPro" id="IPR000045">
    <property type="entry name" value="Prepilin_IV_endopep_pep"/>
</dbReference>
<dbReference type="EMBL" id="CP044331">
    <property type="protein sequence ID" value="QGM96079.1"/>
    <property type="molecule type" value="Genomic_DNA"/>
</dbReference>